<organism evidence="1">
    <name type="scientific">Siphoviridae sp. cttFh17</name>
    <dbReference type="NCBI Taxonomy" id="2826491"/>
    <lineage>
        <taxon>Viruses</taxon>
        <taxon>Duplodnaviria</taxon>
        <taxon>Heunggongvirae</taxon>
        <taxon>Uroviricota</taxon>
        <taxon>Caudoviricetes</taxon>
    </lineage>
</organism>
<protein>
    <submittedName>
        <fullName evidence="1">Uncharacterized protein</fullName>
    </submittedName>
</protein>
<accession>A0A8S5NJU5</accession>
<reference evidence="1" key="1">
    <citation type="journal article" date="2021" name="Proc. Natl. Acad. Sci. U.S.A.">
        <title>A Catalog of Tens of Thousands of Viruses from Human Metagenomes Reveals Hidden Associations with Chronic Diseases.</title>
        <authorList>
            <person name="Tisza M.J."/>
            <person name="Buck C.B."/>
        </authorList>
    </citation>
    <scope>NUCLEOTIDE SEQUENCE</scope>
    <source>
        <strain evidence="1">CttFh17</strain>
    </source>
</reference>
<dbReference type="EMBL" id="BK015176">
    <property type="protein sequence ID" value="DAD94363.1"/>
    <property type="molecule type" value="Genomic_DNA"/>
</dbReference>
<name>A0A8S5NJU5_9CAUD</name>
<proteinExistence type="predicted"/>
<evidence type="ECO:0000313" key="1">
    <source>
        <dbReference type="EMBL" id="DAD94363.1"/>
    </source>
</evidence>
<sequence length="208" mass="23648">MNMFGGLLAFLGIYVGSAAKAAKDNYDMKKITRTVDEKGNVHYADRLCNDYINGERVKRVETTDRNGVKLYSTVGVNSSKVYDTSYGRGTQQLFEMSEHDKQENLKYGKNVYSQYNPYFGKTVTTEISSGRTITCLFSGKNSKTGKEFYRVWYFRPECQGKLDYNTTVDGDMGIEITKEEFNKLNFGALTCTCMPSDYDVVHALWGDR</sequence>